<keyword evidence="7" id="KW-0411">Iron-sulfur</keyword>
<keyword evidence="6" id="KW-0408">Iron</keyword>
<dbReference type="SFLD" id="SFLDG01067">
    <property type="entry name" value="SPASM/twitch_domain_containing"/>
    <property type="match status" value="1"/>
</dbReference>
<dbReference type="Proteomes" id="UP000604066">
    <property type="component" value="Unassembled WGS sequence"/>
</dbReference>
<organism evidence="9 10">
    <name type="scientific">Carboxydothermus ferrireducens DSM 11255</name>
    <dbReference type="NCBI Taxonomy" id="1119529"/>
    <lineage>
        <taxon>Bacteria</taxon>
        <taxon>Bacillati</taxon>
        <taxon>Bacillota</taxon>
        <taxon>Clostridia</taxon>
        <taxon>Thermoanaerobacterales</taxon>
        <taxon>Thermoanaerobacteraceae</taxon>
        <taxon>Carboxydothermus</taxon>
    </lineage>
</organism>
<evidence type="ECO:0000256" key="5">
    <source>
        <dbReference type="ARBA" id="ARBA00023002"/>
    </source>
</evidence>
<feature type="domain" description="Radical SAM core" evidence="8">
    <location>
        <begin position="6"/>
        <end position="239"/>
    </location>
</feature>
<evidence type="ECO:0000259" key="8">
    <source>
        <dbReference type="PROSITE" id="PS51918"/>
    </source>
</evidence>
<keyword evidence="4" id="KW-0479">Metal-binding</keyword>
<dbReference type="EMBL" id="JACCBS010000001">
    <property type="protein sequence ID" value="NYE56594.1"/>
    <property type="molecule type" value="Genomic_DNA"/>
</dbReference>
<evidence type="ECO:0000256" key="6">
    <source>
        <dbReference type="ARBA" id="ARBA00023004"/>
    </source>
</evidence>
<dbReference type="SFLD" id="SFLDS00029">
    <property type="entry name" value="Radical_SAM"/>
    <property type="match status" value="1"/>
</dbReference>
<name>A0ABX2R5Z5_9THEO</name>
<dbReference type="PROSITE" id="PS01305">
    <property type="entry name" value="MOAA_NIFB_PQQE"/>
    <property type="match status" value="1"/>
</dbReference>
<dbReference type="PANTHER" id="PTHR11228">
    <property type="entry name" value="RADICAL SAM DOMAIN PROTEIN"/>
    <property type="match status" value="1"/>
</dbReference>
<dbReference type="Pfam" id="PF04055">
    <property type="entry name" value="Radical_SAM"/>
    <property type="match status" value="1"/>
</dbReference>
<keyword evidence="2" id="KW-0004">4Fe-4S</keyword>
<dbReference type="CDD" id="cd01335">
    <property type="entry name" value="Radical_SAM"/>
    <property type="match status" value="1"/>
</dbReference>
<evidence type="ECO:0000256" key="4">
    <source>
        <dbReference type="ARBA" id="ARBA00022723"/>
    </source>
</evidence>
<evidence type="ECO:0000256" key="2">
    <source>
        <dbReference type="ARBA" id="ARBA00022485"/>
    </source>
</evidence>
<keyword evidence="5" id="KW-0560">Oxidoreductase</keyword>
<evidence type="ECO:0000256" key="3">
    <source>
        <dbReference type="ARBA" id="ARBA00022691"/>
    </source>
</evidence>
<dbReference type="PANTHER" id="PTHR11228:SF7">
    <property type="entry name" value="PQQA PEPTIDE CYCLASE"/>
    <property type="match status" value="1"/>
</dbReference>
<dbReference type="RefSeq" id="WP_028051446.1">
    <property type="nucleotide sequence ID" value="NZ_ATYG01000001.1"/>
</dbReference>
<dbReference type="SUPFAM" id="SSF50156">
    <property type="entry name" value="PDZ domain-like"/>
    <property type="match status" value="1"/>
</dbReference>
<dbReference type="InterPro" id="IPR058240">
    <property type="entry name" value="rSAM_sf"/>
</dbReference>
<comment type="cofactor">
    <cofactor evidence="1">
        <name>[4Fe-4S] cluster</name>
        <dbReference type="ChEBI" id="CHEBI:49883"/>
    </cofactor>
</comment>
<comment type="caution">
    <text evidence="9">The sequence shown here is derived from an EMBL/GenBank/DDBJ whole genome shotgun (WGS) entry which is preliminary data.</text>
</comment>
<evidence type="ECO:0000256" key="1">
    <source>
        <dbReference type="ARBA" id="ARBA00001966"/>
    </source>
</evidence>
<evidence type="ECO:0000313" key="9">
    <source>
        <dbReference type="EMBL" id="NYE56594.1"/>
    </source>
</evidence>
<dbReference type="PROSITE" id="PS51918">
    <property type="entry name" value="RADICAL_SAM"/>
    <property type="match status" value="1"/>
</dbReference>
<gene>
    <name evidence="9" type="ORF">HDG70_000300</name>
</gene>
<dbReference type="InterPro" id="IPR050377">
    <property type="entry name" value="Radical_SAM_PqqE_MftC-like"/>
</dbReference>
<sequence>MEKYLADAVKRNVLPITSRCNVRCLFCSHTGNPLEVNTVSFPHLPFAKINEFLPFLDPGKKIVLGESATIINEGEPLFHPDFKKILLKIRELFPKTPLSITTNGLLLTREMVDFLTSLGEVELVISVNALTPAKRKLIFGFYSDIYPNLYYLSGKIPFTASFVFMPHVVGYEEYVLSIKKLMQLGVEAVRVFLPGFTEKNKQLINAPRDLEKLSQKLFAEFLEERTPVIIEPKRLTDFRAEVLGVTPGGMAYFLKKKDIILKINGQPPFSRMEAHKLLNTPGEKLLEIFRQGELLTFNFSLKPGQKAGAVFYRDIEKERLLGIISKVEKALAKSPLILTSYLATTLIKKGLQKLGANYLVLPVKSRFFGGNIGCAGLLTVEDYLWAVTKVLKVRKPDYLLLPGISFDDRGRDLTGRSYLEIEDYFKIKTEIF</sequence>
<keyword evidence="10" id="KW-1185">Reference proteome</keyword>
<dbReference type="InterPro" id="IPR013785">
    <property type="entry name" value="Aldolase_TIM"/>
</dbReference>
<protein>
    <recommendedName>
        <fullName evidence="8">Radical SAM core domain-containing protein</fullName>
    </recommendedName>
</protein>
<dbReference type="SUPFAM" id="SSF102114">
    <property type="entry name" value="Radical SAM enzymes"/>
    <property type="match status" value="1"/>
</dbReference>
<dbReference type="InterPro" id="IPR000385">
    <property type="entry name" value="MoaA_NifB_PqqE_Fe-S-bd_CS"/>
</dbReference>
<proteinExistence type="predicted"/>
<evidence type="ECO:0000313" key="10">
    <source>
        <dbReference type="Proteomes" id="UP000604066"/>
    </source>
</evidence>
<evidence type="ECO:0000256" key="7">
    <source>
        <dbReference type="ARBA" id="ARBA00023014"/>
    </source>
</evidence>
<dbReference type="InterPro" id="IPR036034">
    <property type="entry name" value="PDZ_sf"/>
</dbReference>
<accession>A0ABX2R5Z5</accession>
<keyword evidence="3" id="KW-0949">S-adenosyl-L-methionine</keyword>
<reference evidence="9 10" key="1">
    <citation type="submission" date="2020-07" db="EMBL/GenBank/DDBJ databases">
        <title>Genomic Encyclopedia of Type Strains, Phase III (KMG-III): the genomes of soil and plant-associated and newly described type strains.</title>
        <authorList>
            <person name="Whitman W."/>
        </authorList>
    </citation>
    <scope>NUCLEOTIDE SEQUENCE [LARGE SCALE GENOMIC DNA]</scope>
    <source>
        <strain evidence="9 10">DSM 11255</strain>
    </source>
</reference>
<dbReference type="Gene3D" id="3.20.20.70">
    <property type="entry name" value="Aldolase class I"/>
    <property type="match status" value="1"/>
</dbReference>
<dbReference type="InterPro" id="IPR007197">
    <property type="entry name" value="rSAM"/>
</dbReference>